<dbReference type="Proteomes" id="UP000887581">
    <property type="component" value="Unplaced"/>
</dbReference>
<sequence length="540" mass="58663">MRVCDCQPGFTGTFCEARIDRCENHFCNSGICVNGVDEYSCVCLPGYSGKFCDEEMDLCKLSPCLNGGNCTFIKGKYNCDCPAQFVGSRCQTLKSTKCISLPCENGAKCEEVKDTFVCDCPSGFDGTLCDVQKDFCQSNPCKNGATCLSRDGNFECICTDGYEGPIEAFISANLSGSSKYSSRHCDKMKDYCTISPCIQGQCRTVADNFFCDCKSGWKGEHCDVDINECIRFPCEHDGNCTNTPGSYYCTCDSYHLGDHCEILGSCLEGPCNDNGDCIQQTSTTHLCVCKRGYTGDTCDMIIDYCNSDPCENGGTCQGFIGGFSCSCLPGFTGETCSVDIDDCVGEVCQNGGRCVDRVNGYECDCDGTGYHGPQCTEDIDECALGFCVHGSCTNLIGSYDCACYTGYIGKRCAVEDPCIPDSLNRTKHDCVHGVCIHPSVTTKNDLEIATYECRCELGYGGEHCIHLIEKRRSVSLGYIAGPILALIIALVIIGLVLFAVVLIRGRRATQGTYSPSHHECSISRLPMNSMLKSPPEERLI</sequence>
<accession>A0A915Q310</accession>
<feature type="disulfide bond" evidence="6">
    <location>
        <begin position="120"/>
        <end position="129"/>
    </location>
</feature>
<feature type="disulfide bond" evidence="6">
    <location>
        <begin position="382"/>
        <end position="392"/>
    </location>
</feature>
<keyword evidence="9" id="KW-1185">Reference proteome</keyword>
<feature type="domain" description="EGF-like" evidence="8">
    <location>
        <begin position="188"/>
        <end position="223"/>
    </location>
</feature>
<feature type="disulfide bond" evidence="6">
    <location>
        <begin position="455"/>
        <end position="464"/>
    </location>
</feature>
<dbReference type="Pfam" id="PF07645">
    <property type="entry name" value="EGF_CA"/>
    <property type="match status" value="2"/>
</dbReference>
<feature type="disulfide bond" evidence="6">
    <location>
        <begin position="327"/>
        <end position="336"/>
    </location>
</feature>
<feature type="domain" description="EGF-like" evidence="8">
    <location>
        <begin position="18"/>
        <end position="53"/>
    </location>
</feature>
<evidence type="ECO:0000256" key="7">
    <source>
        <dbReference type="SAM" id="Phobius"/>
    </source>
</evidence>
<feature type="domain" description="EGF-like" evidence="8">
    <location>
        <begin position="55"/>
        <end position="91"/>
    </location>
</feature>
<evidence type="ECO:0000256" key="6">
    <source>
        <dbReference type="PROSITE-ProRule" id="PRU00076"/>
    </source>
</evidence>
<feature type="domain" description="EGF-like" evidence="8">
    <location>
        <begin position="225"/>
        <end position="261"/>
    </location>
</feature>
<evidence type="ECO:0000256" key="1">
    <source>
        <dbReference type="ARBA" id="ARBA00022536"/>
    </source>
</evidence>
<dbReference type="InterPro" id="IPR013032">
    <property type="entry name" value="EGF-like_CS"/>
</dbReference>
<dbReference type="InterPro" id="IPR009030">
    <property type="entry name" value="Growth_fac_rcpt_cys_sf"/>
</dbReference>
<evidence type="ECO:0000313" key="9">
    <source>
        <dbReference type="Proteomes" id="UP000887581"/>
    </source>
</evidence>
<feature type="domain" description="EGF-like" evidence="8">
    <location>
        <begin position="262"/>
        <end position="299"/>
    </location>
</feature>
<keyword evidence="2" id="KW-0732">Signal</keyword>
<dbReference type="InterPro" id="IPR000742">
    <property type="entry name" value="EGF"/>
</dbReference>
<dbReference type="Pfam" id="PF12661">
    <property type="entry name" value="hEGF"/>
    <property type="match status" value="2"/>
</dbReference>
<feature type="disulfide bond" evidence="6">
    <location>
        <begin position="6"/>
        <end position="15"/>
    </location>
</feature>
<keyword evidence="1 6" id="KW-0245">EGF-like domain</keyword>
<dbReference type="SUPFAM" id="SSF57184">
    <property type="entry name" value="Growth factor receptor domain"/>
    <property type="match status" value="1"/>
</dbReference>
<feature type="domain" description="EGF-like" evidence="8">
    <location>
        <begin position="378"/>
        <end position="413"/>
    </location>
</feature>
<dbReference type="WBParaSite" id="sdigi.contig815.g9818.t1">
    <property type="protein sequence ID" value="sdigi.contig815.g9818.t1"/>
    <property type="gene ID" value="sdigi.contig815.g9818"/>
</dbReference>
<keyword evidence="3" id="KW-0677">Repeat</keyword>
<dbReference type="InterPro" id="IPR000152">
    <property type="entry name" value="EGF-type_Asp/Asn_hydroxyl_site"/>
</dbReference>
<dbReference type="InterPro" id="IPR001881">
    <property type="entry name" value="EGF-like_Ca-bd_dom"/>
</dbReference>
<dbReference type="InterPro" id="IPR049883">
    <property type="entry name" value="NOTCH1_EGF-like"/>
</dbReference>
<dbReference type="FunFam" id="2.10.25.10:FF:000095">
    <property type="entry name" value="Notch, isoform B"/>
    <property type="match status" value="2"/>
</dbReference>
<feature type="domain" description="EGF-like" evidence="8">
    <location>
        <begin position="426"/>
        <end position="465"/>
    </location>
</feature>
<dbReference type="Gene3D" id="2.10.25.10">
    <property type="entry name" value="Laminin"/>
    <property type="match status" value="11"/>
</dbReference>
<feature type="domain" description="EGF-like" evidence="8">
    <location>
        <begin position="301"/>
        <end position="337"/>
    </location>
</feature>
<evidence type="ECO:0000256" key="4">
    <source>
        <dbReference type="ARBA" id="ARBA00023157"/>
    </source>
</evidence>
<dbReference type="SMART" id="SM00179">
    <property type="entry name" value="EGF_CA"/>
    <property type="match status" value="9"/>
</dbReference>
<dbReference type="GO" id="GO:0045597">
    <property type="term" value="P:positive regulation of cell differentiation"/>
    <property type="evidence" value="ECO:0007669"/>
    <property type="project" value="UniProtKB-ARBA"/>
</dbReference>
<dbReference type="PROSITE" id="PS01186">
    <property type="entry name" value="EGF_2"/>
    <property type="match status" value="8"/>
</dbReference>
<comment type="caution">
    <text evidence="6">Lacks conserved residue(s) required for the propagation of feature annotation.</text>
</comment>
<feature type="disulfide bond" evidence="6">
    <location>
        <begin position="403"/>
        <end position="412"/>
    </location>
</feature>
<dbReference type="PROSITE" id="PS00022">
    <property type="entry name" value="EGF_1"/>
    <property type="match status" value="10"/>
</dbReference>
<dbReference type="PANTHER" id="PTHR12916">
    <property type="entry name" value="CYTOCHROME C OXIDASE POLYPEPTIDE VIC-2"/>
    <property type="match status" value="1"/>
</dbReference>
<feature type="domain" description="EGF-like" evidence="8">
    <location>
        <begin position="1"/>
        <end position="16"/>
    </location>
</feature>
<dbReference type="SMART" id="SM00181">
    <property type="entry name" value="EGF"/>
    <property type="match status" value="11"/>
</dbReference>
<protein>
    <submittedName>
        <fullName evidence="10">EGF-like domain-containing protein</fullName>
    </submittedName>
</protein>
<feature type="transmembrane region" description="Helical" evidence="7">
    <location>
        <begin position="476"/>
        <end position="503"/>
    </location>
</feature>
<keyword evidence="7" id="KW-0812">Transmembrane</keyword>
<keyword evidence="5" id="KW-0325">Glycoprotein</keyword>
<proteinExistence type="predicted"/>
<feature type="domain" description="EGF-like" evidence="8">
    <location>
        <begin position="94"/>
        <end position="130"/>
    </location>
</feature>
<organism evidence="9 10">
    <name type="scientific">Setaria digitata</name>
    <dbReference type="NCBI Taxonomy" id="48799"/>
    <lineage>
        <taxon>Eukaryota</taxon>
        <taxon>Metazoa</taxon>
        <taxon>Ecdysozoa</taxon>
        <taxon>Nematoda</taxon>
        <taxon>Chromadorea</taxon>
        <taxon>Rhabditida</taxon>
        <taxon>Spirurina</taxon>
        <taxon>Spiruromorpha</taxon>
        <taxon>Filarioidea</taxon>
        <taxon>Setariidae</taxon>
        <taxon>Setaria</taxon>
    </lineage>
</organism>
<keyword evidence="4 6" id="KW-1015">Disulfide bond</keyword>
<feature type="domain" description="EGF-like" evidence="8">
    <location>
        <begin position="339"/>
        <end position="376"/>
    </location>
</feature>
<dbReference type="FunFam" id="2.10.25.10:FF:000472">
    <property type="entry name" value="Uncharacterized protein, isoform A"/>
    <property type="match status" value="1"/>
</dbReference>
<dbReference type="Pfam" id="PF00008">
    <property type="entry name" value="EGF"/>
    <property type="match status" value="3"/>
</dbReference>
<feature type="disulfide bond" evidence="6">
    <location>
        <begin position="251"/>
        <end position="260"/>
    </location>
</feature>
<evidence type="ECO:0000259" key="8">
    <source>
        <dbReference type="PROSITE" id="PS50026"/>
    </source>
</evidence>
<feature type="disulfide bond" evidence="6">
    <location>
        <begin position="289"/>
        <end position="298"/>
    </location>
</feature>
<keyword evidence="7" id="KW-0472">Membrane</keyword>
<feature type="disulfide bond" evidence="6">
    <location>
        <begin position="81"/>
        <end position="90"/>
    </location>
</feature>
<feature type="disulfide bond" evidence="6">
    <location>
        <begin position="22"/>
        <end position="32"/>
    </location>
</feature>
<name>A0A915Q310_9BILA</name>
<dbReference type="GO" id="GO:0005509">
    <property type="term" value="F:calcium ion binding"/>
    <property type="evidence" value="ECO:0007669"/>
    <property type="project" value="InterPro"/>
</dbReference>
<dbReference type="InterPro" id="IPR018097">
    <property type="entry name" value="EGF_Ca-bd_CS"/>
</dbReference>
<dbReference type="AlphaFoldDB" id="A0A915Q310"/>
<evidence type="ECO:0000256" key="2">
    <source>
        <dbReference type="ARBA" id="ARBA00022729"/>
    </source>
</evidence>
<dbReference type="SUPFAM" id="SSF57196">
    <property type="entry name" value="EGF/Laminin"/>
    <property type="match status" value="7"/>
</dbReference>
<dbReference type="PANTHER" id="PTHR12916:SF4">
    <property type="entry name" value="UNINFLATABLE, ISOFORM C"/>
    <property type="match status" value="1"/>
</dbReference>
<dbReference type="PROSITE" id="PS50026">
    <property type="entry name" value="EGF_3"/>
    <property type="match status" value="12"/>
</dbReference>
<feature type="disulfide bond" evidence="6">
    <location>
        <begin position="213"/>
        <end position="222"/>
    </location>
</feature>
<dbReference type="FunFam" id="2.10.25.10:FF:000012">
    <property type="entry name" value="Delta-like protein"/>
    <property type="match status" value="1"/>
</dbReference>
<dbReference type="PROSITE" id="PS01187">
    <property type="entry name" value="EGF_CA"/>
    <property type="match status" value="3"/>
</dbReference>
<evidence type="ECO:0000256" key="5">
    <source>
        <dbReference type="ARBA" id="ARBA00023180"/>
    </source>
</evidence>
<dbReference type="CDD" id="cd00054">
    <property type="entry name" value="EGF_CA"/>
    <property type="match status" value="6"/>
</dbReference>
<evidence type="ECO:0000256" key="3">
    <source>
        <dbReference type="ARBA" id="ARBA00022737"/>
    </source>
</evidence>
<evidence type="ECO:0000313" key="10">
    <source>
        <dbReference type="WBParaSite" id="sdigi.contig815.g9818.t1"/>
    </source>
</evidence>
<reference evidence="10" key="1">
    <citation type="submission" date="2022-11" db="UniProtKB">
        <authorList>
            <consortium name="WormBaseParasite"/>
        </authorList>
    </citation>
    <scope>IDENTIFICATION</scope>
</reference>
<keyword evidence="7" id="KW-1133">Transmembrane helix</keyword>
<dbReference type="PROSITE" id="PS00010">
    <property type="entry name" value="ASX_HYDROXYL"/>
    <property type="match status" value="4"/>
</dbReference>
<feature type="disulfide bond" evidence="6">
    <location>
        <begin position="192"/>
        <end position="202"/>
    </location>
</feature>
<feature type="domain" description="EGF-like" evidence="8">
    <location>
        <begin position="132"/>
        <end position="168"/>
    </location>
</feature>
<feature type="disulfide bond" evidence="6">
    <location>
        <begin position="43"/>
        <end position="52"/>
    </location>
</feature>